<evidence type="ECO:0000256" key="14">
    <source>
        <dbReference type="RuleBase" id="RU003525"/>
    </source>
</evidence>
<evidence type="ECO:0000256" key="11">
    <source>
        <dbReference type="ARBA" id="ARBA00025189"/>
    </source>
</evidence>
<comment type="catalytic activity">
    <reaction evidence="13 14">
        <text>a quinone + NADH + 5 H(+)(in) = a quinol + NAD(+) + 4 H(+)(out)</text>
        <dbReference type="Rhea" id="RHEA:57888"/>
        <dbReference type="ChEBI" id="CHEBI:15378"/>
        <dbReference type="ChEBI" id="CHEBI:24646"/>
        <dbReference type="ChEBI" id="CHEBI:57540"/>
        <dbReference type="ChEBI" id="CHEBI:57945"/>
        <dbReference type="ChEBI" id="CHEBI:132124"/>
    </reaction>
</comment>
<dbReference type="GO" id="GO:0051539">
    <property type="term" value="F:4 iron, 4 sulfur cluster binding"/>
    <property type="evidence" value="ECO:0007669"/>
    <property type="project" value="UniProtKB-KW"/>
</dbReference>
<dbReference type="Pfam" id="PF13510">
    <property type="entry name" value="Fer2_4"/>
    <property type="match status" value="1"/>
</dbReference>
<evidence type="ECO:0000256" key="10">
    <source>
        <dbReference type="ARBA" id="ARBA00023027"/>
    </source>
</evidence>
<evidence type="ECO:0000313" key="18">
    <source>
        <dbReference type="Proteomes" id="UP000298685"/>
    </source>
</evidence>
<evidence type="ECO:0000256" key="3">
    <source>
        <dbReference type="ARBA" id="ARBA00022485"/>
    </source>
</evidence>
<evidence type="ECO:0000256" key="1">
    <source>
        <dbReference type="ARBA" id="ARBA00001966"/>
    </source>
</evidence>
<dbReference type="CDD" id="cd02788">
    <property type="entry name" value="MopB_CT_NDH-1_NuoG2-N7"/>
    <property type="match status" value="1"/>
</dbReference>
<protein>
    <recommendedName>
        <fullName evidence="14">NADH-quinone oxidoreductase</fullName>
        <ecNumber evidence="14">7.1.1.-</ecNumber>
    </recommendedName>
</protein>
<dbReference type="NCBIfam" id="TIGR01973">
    <property type="entry name" value="NuoG"/>
    <property type="match status" value="1"/>
</dbReference>
<keyword evidence="3 14" id="KW-0004">4Fe-4S</keyword>
<dbReference type="SUPFAM" id="SSF54862">
    <property type="entry name" value="4Fe-4S ferredoxins"/>
    <property type="match status" value="1"/>
</dbReference>
<dbReference type="FunFam" id="3.10.20.740:FF:000002">
    <property type="entry name" value="NADH-quinone oxidoreductase"/>
    <property type="match status" value="1"/>
</dbReference>
<dbReference type="Pfam" id="PF10588">
    <property type="entry name" value="NADH-G_4Fe-4S_3"/>
    <property type="match status" value="1"/>
</dbReference>
<dbReference type="SUPFAM" id="SSF53706">
    <property type="entry name" value="Formate dehydrogenase/DMSO reductase, domains 1-3"/>
    <property type="match status" value="1"/>
</dbReference>
<dbReference type="InterPro" id="IPR054351">
    <property type="entry name" value="NADH_UbQ_OxRdtase_ferredoxin"/>
</dbReference>
<dbReference type="Proteomes" id="UP000298685">
    <property type="component" value="Chromosome"/>
</dbReference>
<sequence length="902" mass="103927">MAIIYINKKKYNFSHANNLLQTCLSLNIDIPYFCWHPELGSVGFCRLCAVKQYNNLNDSSGRIIMSCITPIVNNMIITTHDTEVNKFRKGIIELLMTNHPHDCPICEEGGNCHLQDMTVLTGHHNRRYTFDKRIHKNQYLGHFISHQMNRCIGCYRCVRYYKDYAGGTDFGVYGASNNIYFGRFEDGCLDSEHSGNLIEVCPTGVFTDKLSSKNYNRKWDLQHAPSICQHCSIGCNIIVGEKYGIVSKIENRYHSHINRYFLCDLGRFGYNYVNTKYRLKYPIQVFQNKCIILNQNDSIDIVSNILKNTNRIMGIGSIRSSLENNFALRKLVGKENFSSGMLDNEHKCVKLIIDILENSGLYIPTLYEVESYDLVLIIGEDITHTSPRLDLAIRQLNKIQQSKNYQQYNVPKWHNVAMLNISNKKTCIYIVHTHEIKLDNISAMSHYASIRDQEIFTTVLAHKIYGVSHSFKNLTADVMNDTEIIYKALLSCKKPLIISGTHSGSINLIHSSTNIAQGLQALKKDVGLILLTASSNSIGVGLISDFSMTDVMNKISSDQIDTLVILENDLYRYVLKKDMDCILKKIKNIIVLDHVLTPTARKSTIFFPTTNFSESSGTIVNYESRMQRFFSVFNPMVYDNTICILEAWFWLYKIYYKIHNINNIDITLDHVIQDYINHIIIFKSVLNVAPNEKYRILNQKIARLSHRASSRTAIFSELNIHEPKQKNDENTMFAFSMEGNQQPNQDMEYIPFVWSPGWNSLHAWNKYIFKNDHYNSGVHIFQRNNLNKKYDLIERYDVNARNDEWKIIPYYVLFGSEELSQYSDVISKNYSTAYVIIHNKYKKILGLALNQKIEFECLGQLFQLSIQFSSKIPLKQLGLPLGFPNIPHVLLGCVVKNIRGVI</sequence>
<keyword evidence="17" id="KW-0560">Oxidoreductase</keyword>
<dbReference type="Gene3D" id="3.10.20.740">
    <property type="match status" value="1"/>
</dbReference>
<dbReference type="SMART" id="SM00926">
    <property type="entry name" value="Molybdop_Fe4S4"/>
    <property type="match status" value="1"/>
</dbReference>
<evidence type="ECO:0000256" key="5">
    <source>
        <dbReference type="ARBA" id="ARBA00022719"/>
    </source>
</evidence>
<evidence type="ECO:0000256" key="4">
    <source>
        <dbReference type="ARBA" id="ARBA00022714"/>
    </source>
</evidence>
<dbReference type="GO" id="GO:0008137">
    <property type="term" value="F:NADH dehydrogenase (ubiquinone) activity"/>
    <property type="evidence" value="ECO:0007669"/>
    <property type="project" value="UniProtKB-UniRule"/>
</dbReference>
<dbReference type="SUPFAM" id="SSF54292">
    <property type="entry name" value="2Fe-2S ferredoxin-like"/>
    <property type="match status" value="1"/>
</dbReference>
<dbReference type="InterPro" id="IPR006656">
    <property type="entry name" value="Mopterin_OxRdtase"/>
</dbReference>
<evidence type="ECO:0000259" key="15">
    <source>
        <dbReference type="PROSITE" id="PS51669"/>
    </source>
</evidence>
<dbReference type="PROSITE" id="PS00643">
    <property type="entry name" value="COMPLEX1_75K_3"/>
    <property type="match status" value="1"/>
</dbReference>
<dbReference type="Gene3D" id="3.30.200.210">
    <property type="match status" value="1"/>
</dbReference>
<name>A0A4D6YLS7_9GAMM</name>
<feature type="domain" description="4Fe-4S His(Cys)3-ligated-type" evidence="16">
    <location>
        <begin position="83"/>
        <end position="122"/>
    </location>
</feature>
<evidence type="ECO:0000256" key="6">
    <source>
        <dbReference type="ARBA" id="ARBA00022723"/>
    </source>
</evidence>
<dbReference type="Pfam" id="PF00384">
    <property type="entry name" value="Molybdopterin"/>
    <property type="match status" value="1"/>
</dbReference>
<evidence type="ECO:0000256" key="9">
    <source>
        <dbReference type="ARBA" id="ARBA00023014"/>
    </source>
</evidence>
<dbReference type="InterPro" id="IPR001041">
    <property type="entry name" value="2Fe-2S_ferredoxin-type"/>
</dbReference>
<dbReference type="EMBL" id="CP032999">
    <property type="protein sequence ID" value="QCI25915.1"/>
    <property type="molecule type" value="Genomic_DNA"/>
</dbReference>
<reference evidence="17 18" key="1">
    <citation type="submission" date="2018-10" db="EMBL/GenBank/DDBJ databases">
        <title>Comparative functional genomics of the obligate endosymbiont Buchnera aphidicola.</title>
        <authorList>
            <person name="Chong R.A."/>
        </authorList>
    </citation>
    <scope>NUCLEOTIDE SEQUENCE [LARGE SCALE GENOMIC DNA]</scope>
    <source>
        <strain evidence="17 18">Ska</strain>
    </source>
</reference>
<dbReference type="PROSITE" id="PS51669">
    <property type="entry name" value="4FE4S_MOW_BIS_MGD"/>
    <property type="match status" value="1"/>
</dbReference>
<proteinExistence type="inferred from homology"/>
<evidence type="ECO:0000256" key="7">
    <source>
        <dbReference type="ARBA" id="ARBA00022967"/>
    </source>
</evidence>
<keyword evidence="6 14" id="KW-0479">Metal-binding</keyword>
<dbReference type="InterPro" id="IPR010228">
    <property type="entry name" value="NADH_UbQ_OxRdtase_Gsu"/>
</dbReference>
<dbReference type="CDD" id="cd00207">
    <property type="entry name" value="fer2"/>
    <property type="match status" value="1"/>
</dbReference>
<dbReference type="InterPro" id="IPR006963">
    <property type="entry name" value="Mopterin_OxRdtase_4Fe-4S_dom"/>
</dbReference>
<evidence type="ECO:0000256" key="13">
    <source>
        <dbReference type="ARBA" id="ARBA00047712"/>
    </source>
</evidence>
<evidence type="ECO:0000256" key="12">
    <source>
        <dbReference type="ARBA" id="ARBA00026021"/>
    </source>
</evidence>
<keyword evidence="7 14" id="KW-1278">Translocase</keyword>
<gene>
    <name evidence="17" type="primary">nuoG</name>
    <name evidence="17" type="ORF">D9V78_00565</name>
</gene>
<dbReference type="GO" id="GO:0046872">
    <property type="term" value="F:metal ion binding"/>
    <property type="evidence" value="ECO:0007669"/>
    <property type="project" value="UniProtKB-UniRule"/>
</dbReference>
<keyword evidence="5 14" id="KW-0874">Quinone</keyword>
<dbReference type="Pfam" id="PF04879">
    <property type="entry name" value="Molybdop_Fe4S4"/>
    <property type="match status" value="1"/>
</dbReference>
<keyword evidence="9 14" id="KW-0411">Iron-sulfur</keyword>
<accession>A0A4D6YLS7</accession>
<comment type="subunit">
    <text evidence="12">Composed of 13 different subunits. Subunits NuoCD, E, F, and G constitute the peripheral sector of the complex.</text>
</comment>
<evidence type="ECO:0000259" key="16">
    <source>
        <dbReference type="PROSITE" id="PS51839"/>
    </source>
</evidence>
<comment type="cofactor">
    <cofactor evidence="1 14">
        <name>[4Fe-4S] cluster</name>
        <dbReference type="ChEBI" id="CHEBI:49883"/>
    </cofactor>
</comment>
<dbReference type="GO" id="GO:0016020">
    <property type="term" value="C:membrane"/>
    <property type="evidence" value="ECO:0007669"/>
    <property type="project" value="InterPro"/>
</dbReference>
<dbReference type="GO" id="GO:0048038">
    <property type="term" value="F:quinone binding"/>
    <property type="evidence" value="ECO:0007669"/>
    <property type="project" value="UniProtKB-UniRule"/>
</dbReference>
<comment type="function">
    <text evidence="11 14">NDH-1 shuttles electrons from NADH, via FMN and iron-sulfur (Fe-S) centers, to quinones in the respiratory chain. Couples the redox reaction to proton translocation (for every two electrons transferred, four hydrogen ions are translocated across the cytoplasmic membrane), and thus conserves the redox energy in a proton gradient.</text>
</comment>
<dbReference type="GO" id="GO:0003954">
    <property type="term" value="F:NADH dehydrogenase activity"/>
    <property type="evidence" value="ECO:0007669"/>
    <property type="project" value="TreeGrafter"/>
</dbReference>
<dbReference type="InterPro" id="IPR000283">
    <property type="entry name" value="NADH_UbQ_OxRdtase_75kDa_su_CS"/>
</dbReference>
<dbReference type="PANTHER" id="PTHR43105:SF10">
    <property type="entry name" value="NADH-QUINONE OXIDOREDUCTASE SUBUNIT G"/>
    <property type="match status" value="1"/>
</dbReference>
<evidence type="ECO:0000313" key="17">
    <source>
        <dbReference type="EMBL" id="QCI25915.1"/>
    </source>
</evidence>
<dbReference type="GO" id="GO:0042773">
    <property type="term" value="P:ATP synthesis coupled electron transport"/>
    <property type="evidence" value="ECO:0007669"/>
    <property type="project" value="InterPro"/>
</dbReference>
<comment type="cofactor">
    <cofactor evidence="14">
        <name>[2Fe-2S] cluster</name>
        <dbReference type="ChEBI" id="CHEBI:190135"/>
    </cofactor>
    <text evidence="14">Binds 1 [2Fe-2S] cluster per subunit.</text>
</comment>
<organism evidence="17 18">
    <name type="scientific">Buchnera aphidicola</name>
    <name type="common">Sarucallis kahawaluokalani</name>
    <dbReference type="NCBI Taxonomy" id="1241878"/>
    <lineage>
        <taxon>Bacteria</taxon>
        <taxon>Pseudomonadati</taxon>
        <taxon>Pseudomonadota</taxon>
        <taxon>Gammaproteobacteria</taxon>
        <taxon>Enterobacterales</taxon>
        <taxon>Erwiniaceae</taxon>
        <taxon>Buchnera</taxon>
    </lineage>
</organism>
<dbReference type="InterPro" id="IPR019574">
    <property type="entry name" value="NADH_UbQ_OxRdtase_Gsu_4Fe4S-bd"/>
</dbReference>
<dbReference type="InterPro" id="IPR050123">
    <property type="entry name" value="Prok_molybdopt-oxidoreductase"/>
</dbReference>
<dbReference type="Pfam" id="PF22117">
    <property type="entry name" value="Fer4_Nqo3"/>
    <property type="match status" value="1"/>
</dbReference>
<dbReference type="Gene3D" id="3.40.50.740">
    <property type="match status" value="1"/>
</dbReference>
<dbReference type="PROSITE" id="PS00641">
    <property type="entry name" value="COMPLEX1_75K_1"/>
    <property type="match status" value="1"/>
</dbReference>
<evidence type="ECO:0000256" key="8">
    <source>
        <dbReference type="ARBA" id="ARBA00023004"/>
    </source>
</evidence>
<keyword evidence="10 14" id="KW-0520">NAD</keyword>
<dbReference type="SMART" id="SM00929">
    <property type="entry name" value="NADH-G_4Fe-4S_3"/>
    <property type="match status" value="1"/>
</dbReference>
<evidence type="ECO:0000256" key="2">
    <source>
        <dbReference type="ARBA" id="ARBA00005404"/>
    </source>
</evidence>
<dbReference type="InterPro" id="IPR036010">
    <property type="entry name" value="2Fe-2S_ferredoxin-like_sf"/>
</dbReference>
<dbReference type="RefSeq" id="WP_158350396.1">
    <property type="nucleotide sequence ID" value="NZ_CP032999.1"/>
</dbReference>
<dbReference type="OrthoDB" id="9810782at2"/>
<dbReference type="AlphaFoldDB" id="A0A4D6YLS7"/>
<comment type="similarity">
    <text evidence="2 14">Belongs to the complex I 75 kDa subunit family.</text>
</comment>
<dbReference type="EC" id="7.1.1.-" evidence="14"/>
<feature type="domain" description="4Fe-4S Mo/W bis-MGD-type" evidence="15">
    <location>
        <begin position="221"/>
        <end position="277"/>
    </location>
</feature>
<dbReference type="PANTHER" id="PTHR43105">
    <property type="entry name" value="RESPIRATORY NITRATE REDUCTASE"/>
    <property type="match status" value="1"/>
</dbReference>
<dbReference type="PROSITE" id="PS51839">
    <property type="entry name" value="4FE4S_HC3"/>
    <property type="match status" value="1"/>
</dbReference>
<keyword evidence="8 14" id="KW-0408">Iron</keyword>
<keyword evidence="4 14" id="KW-0001">2Fe-2S</keyword>
<dbReference type="PROSITE" id="PS00642">
    <property type="entry name" value="COMPLEX1_75K_2"/>
    <property type="match status" value="1"/>
</dbReference>
<dbReference type="GO" id="GO:0051537">
    <property type="term" value="F:2 iron, 2 sulfur cluster binding"/>
    <property type="evidence" value="ECO:0007669"/>
    <property type="project" value="UniProtKB-UniRule"/>
</dbReference>